<dbReference type="PROSITE" id="PS50096">
    <property type="entry name" value="IQ"/>
    <property type="match status" value="1"/>
</dbReference>
<sequence>MGTPPRNPPSGRGPAASAPCPRRPRRTARTKGTVRLSTATGNFLPAITPSRYFFGGEVEEGERSCRATSGRLLERGGVEDVLGSQLGDLFESDDEDRARRGRARRRGGLVAGRREPRGAVEGTVQHGASPPCLDPSQGCLRRRARPRPPTRTGHRSGSPARPPRRRARGSARRRPARSLPFLRSSPEAGPAGRLGVIARRKFSVAVKRRTVPFVLAIRQGASSGRAKRRLGHGHSADSSTAILLKQRREQQLESAEPPPDDDDYERPYFVGDRVWLIERESFGEGDNPLTCRGIVRAVNDETLDVTPLQWKFDGRDDRTVRVHKQKAFPDFADLTLRFDVGDRVVCRSDTWDPYSVDFQWPVGEIEPQGIDNPTDPRGYLPRYKCGPLAVQYDEDFMIREHPLTFRLKVGQRAVINTTKARAMGRNDLVCSGLRSGELWIEGTVTSLDLTGLAPYYAVYECAYEYDGRQHKCHITEDVDEHIARIDSDPRGRLLESIEQDCSRDHLKYLAKEYDIDVSIFRDLVVARATRFASYDALCWLQFDCDINVQHAVDSNGNGMLHQIAMNPHALRFIKVLGRIASRDLTLDQRLDVNDYYSRLNNDRKSWLEILVDRGDTKALDAALSPNQGLAWDLKWFMWFSDEALQLLQDAIKKSGDSMMQFIIDSFVTFRTTSQRCYTCMSRIFCEKSEDDLLEDDLLPLKGDGAELNAQVIARFYNDWESSPTQNLYSPDTIISLGRIELFTLLWKADARMFKNRDFHLISRGDNEEFCQPELADIFAQETEKTDDFYHDKRLIVDILTFTLHSDSLAFRQRERSALVESRKEYLRAVIGLSRRFRKLEQLYREQLMQVKKDFIQELLSYLKNEAERKETGGYGFDYMAKYAREEFLKYKLSLLSDDDTAEGRVKILHHLLQVDPKSKMRFGFALDCIRNRQTRFLEYLIEKSFVILSDMASTNRDIHRAASKLTFLDHGKIPKETSVRTLICYACIQFDDLQSLAYICVNDDTLLDTCNGWNLLTYASYLGRVEIVAYLNTRQQAFDSLVKSRCQRKPYEQAYAAHVAASRGHLILAEALLEMNCPANDRKGKTVESYAKKSGHEFARTWALGREKPQALDRMIKKLVKFLASGSATTKEKQKYILDSKCLQVSVWNDGDIHLYNEKTPSGYTYSQVLAQCCKGEGHEFALWLCIHAYFANGPYGLYGTIKFWRSHNAQFDTKQALIVAQEHNQEALVKFLSMPWWSKEEFQLEYGTQRDVILSSIPVESKHIGWVKAFFDRAIILEQIPSQCHLIAIGIIAQGCQPDDLRKVLDVGEQAKALAQAEGYFDTDFNYDFMKSHIHHTGYENEHPLLQILPFYDYMNAFKLGKIHNYLTVEHHTSLLKYCLHNVGGWTAETEIEVVQIAAYYNHTDILEMFVLNPTFGGFLTDHATRVQSLFIGLVAKGQPRDFERYAANVGIPCDPIKDELFPQDNNLGGLDDYEEQDRPRRNYVNKSLLCTALGCYIYNNSIDEKRVLLLIELLTRKLGYSREDMLKGMEVTIDYRVSHDALNYLRAAGVLDILTQDLKFDHLSCQTISRQLGRMIVGHDWHSTHKNPERQRLVDSARADLLEWLKKISMNGVDISDLAKPDAYNDAKDVVRSYHKLEAEQRHRWSNFDSVKNGGSLVDIQDMVANGELLITDRDSGGMGLAHLAAAYDRRDLLEWLVTSKAMSLDSKDGRGRTALDVARASKAPGTSRWIEEFHARNLIVKVVQRHYQQIIATQRLKRRTNAQISIARIYRGYSKRRLYSGVLMRRVEDSQRYAVTWGKLISSNLTHITCWSDLREQVNDMNNAQLLDDSFFVETDKRLSKATEKALLVSEDQPVVDNTLRDASLTDLEVEVDEVPEKLSWASFRMTGHVVKWLKRGDKKYKTFFVRRMQQLANGEKSRILRKRLKGSATTIFETYLEQKSGFRILYTEEGDTKVIWFVSPHDKVSRLMKLIDDAKTRTTRQQVVPEAVIASLQHDRLIPNSQARREVLLDVVGNVPLKVYDVNHMNLEEIATNSWVPRLHLSDEELQVVEEPGTVLLLGRSGTGKKHNGDSTFSQLFVARSKRLTKYVSGVLGEVEGIGRGFLTYAELLCELESALPQISGRGERSFRPSARVDYVRFKDYYVSRQGLSKDTHPDPLVVWTAIRSFLKNSIEAFQSSTGFLSRESFSNIGVLGKNRCRVPSDLRDAIYDEFEQYQIYLQSQNLWDDCDRIISLIKRIEYARRNDSALFDSVRRSKIYVDETQVGRDLMMSQLSSNYGHLTHAQSVVEGTEFRFEEVRSVAYFAAGNNRKLVPSKPLSVNLNFRSHAGVLNVASSFLDYLFHYYPSSAKQLKKDYGLFQ</sequence>
<evidence type="ECO:0000256" key="1">
    <source>
        <dbReference type="SAM" id="MobiDB-lite"/>
    </source>
</evidence>
<dbReference type="SUPFAM" id="SSF52540">
    <property type="entry name" value="P-loop containing nucleoside triphosphate hydrolases"/>
    <property type="match status" value="1"/>
</dbReference>
<name>K0TII1_THAOC</name>
<dbReference type="Proteomes" id="UP000266841">
    <property type="component" value="Unassembled WGS sequence"/>
</dbReference>
<dbReference type="SUPFAM" id="SSF48403">
    <property type="entry name" value="Ankyrin repeat"/>
    <property type="match status" value="1"/>
</dbReference>
<comment type="caution">
    <text evidence="2">The sequence shown here is derived from an EMBL/GenBank/DDBJ whole genome shotgun (WGS) entry which is preliminary data.</text>
</comment>
<dbReference type="EMBL" id="AGNL01008662">
    <property type="protein sequence ID" value="EJK70347.1"/>
    <property type="molecule type" value="Genomic_DNA"/>
</dbReference>
<evidence type="ECO:0000313" key="3">
    <source>
        <dbReference type="Proteomes" id="UP000266841"/>
    </source>
</evidence>
<keyword evidence="3" id="KW-1185">Reference proteome</keyword>
<protein>
    <submittedName>
        <fullName evidence="2">Uncharacterized protein</fullName>
    </submittedName>
</protein>
<accession>K0TII1</accession>
<reference evidence="2 3" key="1">
    <citation type="journal article" date="2012" name="Genome Biol.">
        <title>Genome and low-iron response of an oceanic diatom adapted to chronic iron limitation.</title>
        <authorList>
            <person name="Lommer M."/>
            <person name="Specht M."/>
            <person name="Roy A.S."/>
            <person name="Kraemer L."/>
            <person name="Andreson R."/>
            <person name="Gutowska M.A."/>
            <person name="Wolf J."/>
            <person name="Bergner S.V."/>
            <person name="Schilhabel M.B."/>
            <person name="Klostermeier U.C."/>
            <person name="Beiko R.G."/>
            <person name="Rosenstiel P."/>
            <person name="Hippler M."/>
            <person name="Laroche J."/>
        </authorList>
    </citation>
    <scope>NUCLEOTIDE SEQUENCE [LARGE SCALE GENOMIC DNA]</scope>
    <source>
        <strain evidence="2 3">CCMP1005</strain>
    </source>
</reference>
<feature type="region of interest" description="Disordered" evidence="1">
    <location>
        <begin position="1"/>
        <end position="42"/>
    </location>
</feature>
<feature type="compositionally biased region" description="Low complexity" evidence="1">
    <location>
        <begin position="177"/>
        <end position="186"/>
    </location>
</feature>
<dbReference type="OrthoDB" id="44378at2759"/>
<feature type="compositionally biased region" description="Basic residues" evidence="1">
    <location>
        <begin position="140"/>
        <end position="154"/>
    </location>
</feature>
<dbReference type="InterPro" id="IPR036770">
    <property type="entry name" value="Ankyrin_rpt-contain_sf"/>
</dbReference>
<feature type="compositionally biased region" description="Low complexity" evidence="1">
    <location>
        <begin position="9"/>
        <end position="20"/>
    </location>
</feature>
<dbReference type="Gene3D" id="1.25.40.20">
    <property type="entry name" value="Ankyrin repeat-containing domain"/>
    <property type="match status" value="2"/>
</dbReference>
<organism evidence="2 3">
    <name type="scientific">Thalassiosira oceanica</name>
    <name type="common">Marine diatom</name>
    <dbReference type="NCBI Taxonomy" id="159749"/>
    <lineage>
        <taxon>Eukaryota</taxon>
        <taxon>Sar</taxon>
        <taxon>Stramenopiles</taxon>
        <taxon>Ochrophyta</taxon>
        <taxon>Bacillariophyta</taxon>
        <taxon>Coscinodiscophyceae</taxon>
        <taxon>Thalassiosirophycidae</taxon>
        <taxon>Thalassiosirales</taxon>
        <taxon>Thalassiosiraceae</taxon>
        <taxon>Thalassiosira</taxon>
    </lineage>
</organism>
<dbReference type="InterPro" id="IPR002110">
    <property type="entry name" value="Ankyrin_rpt"/>
</dbReference>
<evidence type="ECO:0000313" key="2">
    <source>
        <dbReference type="EMBL" id="EJK70347.1"/>
    </source>
</evidence>
<gene>
    <name evidence="2" type="ORF">THAOC_08300</name>
</gene>
<feature type="non-terminal residue" evidence="2">
    <location>
        <position position="2362"/>
    </location>
</feature>
<dbReference type="InterPro" id="IPR039904">
    <property type="entry name" value="TRANK1"/>
</dbReference>
<feature type="compositionally biased region" description="Basic residues" evidence="1">
    <location>
        <begin position="162"/>
        <end position="176"/>
    </location>
</feature>
<proteinExistence type="predicted"/>
<dbReference type="InterPro" id="IPR027417">
    <property type="entry name" value="P-loop_NTPase"/>
</dbReference>
<dbReference type="eggNOG" id="ENOG502RVF5">
    <property type="taxonomic scope" value="Eukaryota"/>
</dbReference>
<dbReference type="PANTHER" id="PTHR21529:SF4">
    <property type="entry name" value="TPR AND ANKYRIN REPEAT-CONTAINING PROTEIN 1"/>
    <property type="match status" value="1"/>
</dbReference>
<feature type="region of interest" description="Disordered" evidence="1">
    <location>
        <begin position="93"/>
        <end position="191"/>
    </location>
</feature>
<dbReference type="SMART" id="SM00248">
    <property type="entry name" value="ANK"/>
    <property type="match status" value="3"/>
</dbReference>
<dbReference type="PANTHER" id="PTHR21529">
    <property type="entry name" value="MAMMARY TURMOR VIRUS RECEPTOR HOMOLOG 1, 2 MTVR1, 2"/>
    <property type="match status" value="1"/>
</dbReference>